<name>A0A8K0KY90_9PEZI</name>
<evidence type="ECO:0000313" key="2">
    <source>
        <dbReference type="EMBL" id="KAG8624798.1"/>
    </source>
</evidence>
<reference evidence="2" key="1">
    <citation type="submission" date="2021-07" db="EMBL/GenBank/DDBJ databases">
        <title>Elsinoe batatas strain:CRI-CJ2 Genome sequencing and assembly.</title>
        <authorList>
            <person name="Huang L."/>
        </authorList>
    </citation>
    <scope>NUCLEOTIDE SEQUENCE</scope>
    <source>
        <strain evidence="2">CRI-CJ2</strain>
    </source>
</reference>
<dbReference type="Proteomes" id="UP000809789">
    <property type="component" value="Unassembled WGS sequence"/>
</dbReference>
<gene>
    <name evidence="2" type="ORF">KVT40_007865</name>
</gene>
<keyword evidence="3" id="KW-1185">Reference proteome</keyword>
<feature type="region of interest" description="Disordered" evidence="1">
    <location>
        <begin position="167"/>
        <end position="203"/>
    </location>
</feature>
<protein>
    <submittedName>
        <fullName evidence="2">Uncharacterized protein</fullName>
    </submittedName>
</protein>
<dbReference type="AlphaFoldDB" id="A0A8K0KY90"/>
<evidence type="ECO:0000256" key="1">
    <source>
        <dbReference type="SAM" id="MobiDB-lite"/>
    </source>
</evidence>
<proteinExistence type="predicted"/>
<sequence length="203" mass="23191">MSFHDLPLERRNMVHVAATEEAKGRYVRSREALAPSSDYDICGIITRRAPSQRIHHRVHSKLGNIAALLVRVLGHEQSFSALPELLNDLSELYALEHCRVEFGARCCAGHMSYLGRASLIDDFACELLGDEWRGITLGCPIETTYKRDEPPGVICRLQNFEKERWEKLQHDQAESGDDEKSDDETDECDYERGHEDDFWDEAA</sequence>
<accession>A0A8K0KY90</accession>
<dbReference type="EMBL" id="JAESVG020000009">
    <property type="protein sequence ID" value="KAG8624798.1"/>
    <property type="molecule type" value="Genomic_DNA"/>
</dbReference>
<organism evidence="2 3">
    <name type="scientific">Elsinoe batatas</name>
    <dbReference type="NCBI Taxonomy" id="2601811"/>
    <lineage>
        <taxon>Eukaryota</taxon>
        <taxon>Fungi</taxon>
        <taxon>Dikarya</taxon>
        <taxon>Ascomycota</taxon>
        <taxon>Pezizomycotina</taxon>
        <taxon>Dothideomycetes</taxon>
        <taxon>Dothideomycetidae</taxon>
        <taxon>Myriangiales</taxon>
        <taxon>Elsinoaceae</taxon>
        <taxon>Elsinoe</taxon>
    </lineage>
</organism>
<comment type="caution">
    <text evidence="2">The sequence shown here is derived from an EMBL/GenBank/DDBJ whole genome shotgun (WGS) entry which is preliminary data.</text>
</comment>
<evidence type="ECO:0000313" key="3">
    <source>
        <dbReference type="Proteomes" id="UP000809789"/>
    </source>
</evidence>
<feature type="compositionally biased region" description="Acidic residues" evidence="1">
    <location>
        <begin position="174"/>
        <end position="189"/>
    </location>
</feature>